<dbReference type="GO" id="GO:0071949">
    <property type="term" value="F:FAD binding"/>
    <property type="evidence" value="ECO:0007669"/>
    <property type="project" value="InterPro"/>
</dbReference>
<evidence type="ECO:0000259" key="7">
    <source>
        <dbReference type="PROSITE" id="PS51387"/>
    </source>
</evidence>
<protein>
    <recommendedName>
        <fullName evidence="2">Delta(24)-sterol reductase</fullName>
        <ecNumber evidence="2">1.3.1.72</ecNumber>
    </recommendedName>
</protein>
<keyword evidence="3" id="KW-0812">Transmembrane</keyword>
<proteinExistence type="predicted"/>
<dbReference type="SUPFAM" id="SSF56176">
    <property type="entry name" value="FAD-binding/transporter-associated domain-like"/>
    <property type="match status" value="1"/>
</dbReference>
<reference evidence="8 9" key="1">
    <citation type="journal article" date="2016" name="Nat. Commun.">
        <title>Ectomycorrhizal ecology is imprinted in the genome of the dominant symbiotic fungus Cenococcum geophilum.</title>
        <authorList>
            <consortium name="DOE Joint Genome Institute"/>
            <person name="Peter M."/>
            <person name="Kohler A."/>
            <person name="Ohm R.A."/>
            <person name="Kuo A."/>
            <person name="Krutzmann J."/>
            <person name="Morin E."/>
            <person name="Arend M."/>
            <person name="Barry K.W."/>
            <person name="Binder M."/>
            <person name="Choi C."/>
            <person name="Clum A."/>
            <person name="Copeland A."/>
            <person name="Grisel N."/>
            <person name="Haridas S."/>
            <person name="Kipfer T."/>
            <person name="LaButti K."/>
            <person name="Lindquist E."/>
            <person name="Lipzen A."/>
            <person name="Maire R."/>
            <person name="Meier B."/>
            <person name="Mihaltcheva S."/>
            <person name="Molinier V."/>
            <person name="Murat C."/>
            <person name="Poggeler S."/>
            <person name="Quandt C.A."/>
            <person name="Sperisen C."/>
            <person name="Tritt A."/>
            <person name="Tisserant E."/>
            <person name="Crous P.W."/>
            <person name="Henrissat B."/>
            <person name="Nehls U."/>
            <person name="Egli S."/>
            <person name="Spatafora J.W."/>
            <person name="Grigoriev I.V."/>
            <person name="Martin F.M."/>
        </authorList>
    </citation>
    <scope>NUCLEOTIDE SEQUENCE [LARGE SCALE GENOMIC DNA]</scope>
    <source>
        <strain evidence="8 9">CBS 207.34</strain>
    </source>
</reference>
<dbReference type="Proteomes" id="UP000250140">
    <property type="component" value="Unassembled WGS sequence"/>
</dbReference>
<name>A0A8E2JLL5_9PEZI</name>
<feature type="domain" description="FAD-binding PCMH-type" evidence="7">
    <location>
        <begin position="1"/>
        <end position="169"/>
    </location>
</feature>
<dbReference type="GO" id="GO:0008202">
    <property type="term" value="P:steroid metabolic process"/>
    <property type="evidence" value="ECO:0007669"/>
    <property type="project" value="TreeGrafter"/>
</dbReference>
<evidence type="ECO:0000256" key="6">
    <source>
        <dbReference type="ARBA" id="ARBA00023136"/>
    </source>
</evidence>
<dbReference type="PROSITE" id="PS51387">
    <property type="entry name" value="FAD_PCMH"/>
    <property type="match status" value="1"/>
</dbReference>
<accession>A0A8E2JLL5</accession>
<evidence type="ECO:0000256" key="2">
    <source>
        <dbReference type="ARBA" id="ARBA00012405"/>
    </source>
</evidence>
<keyword evidence="5" id="KW-0560">Oxidoreductase</keyword>
<sequence length="498" mass="56602">MESHKETVAHISARVRQFYARKESFRIYHGSTLSTRDTIYEQDKIVDISKLASVLKVDTATKTALVEPNVPMDNLAHCTTQYGLLPPVVMEFPNITVGGGFAGTAGESSSFKYGLFDCTINRIEVVLANGDIVNASASDPETSDLFYASAGSCGTLGVVTLLEIQLIESKPWVELTYYPIESMSEATAKIKEAATDPSINYIDGILFARDQGVIMTGRLTDSYPSDMPVQSFRRARDPWFYLHARDVITKSKGPAKVAIPLTDYLFRYDRGVFWGGAHAFKYFMAPFNRVTRFLLDPFMRIRVVNHAFHTSGLSKQILVQDLGFPYSTVEKFVEYLDKRLGMYPLWLCPVRPTQYLRKQPRKAFAMGKDPLPDDMLLNIGVWGMGPSDYGKFVALNREIEHKVREFQGLKCLYAHTYYTEDEFWTIYDRKWYDELRTKYHANSLPTVYDKVKVDLSSLQREGESWGAWMYRKAWDVWPISGVYGVVRAAIGGDYLLAK</sequence>
<dbReference type="Pfam" id="PF01565">
    <property type="entry name" value="FAD_binding_4"/>
    <property type="match status" value="1"/>
</dbReference>
<dbReference type="InterPro" id="IPR016166">
    <property type="entry name" value="FAD-bd_PCMH"/>
</dbReference>
<evidence type="ECO:0000256" key="1">
    <source>
        <dbReference type="ARBA" id="ARBA00004167"/>
    </source>
</evidence>
<dbReference type="EC" id="1.3.1.72" evidence="2"/>
<keyword evidence="6" id="KW-0472">Membrane</keyword>
<dbReference type="GO" id="GO:0016020">
    <property type="term" value="C:membrane"/>
    <property type="evidence" value="ECO:0007669"/>
    <property type="project" value="UniProtKB-SubCell"/>
</dbReference>
<evidence type="ECO:0000256" key="4">
    <source>
        <dbReference type="ARBA" id="ARBA00022989"/>
    </source>
</evidence>
<dbReference type="OrthoDB" id="415825at2759"/>
<comment type="subcellular location">
    <subcellularLocation>
        <location evidence="1">Membrane</location>
        <topology evidence="1">Single-pass membrane protein</topology>
    </subcellularLocation>
</comment>
<keyword evidence="9" id="KW-1185">Reference proteome</keyword>
<dbReference type="InterPro" id="IPR016169">
    <property type="entry name" value="FAD-bd_PCMH_sub2"/>
</dbReference>
<evidence type="ECO:0000256" key="5">
    <source>
        <dbReference type="ARBA" id="ARBA00023002"/>
    </source>
</evidence>
<dbReference type="GO" id="GO:0050614">
    <property type="term" value="F:Delta24-sterol reductase activity"/>
    <property type="evidence" value="ECO:0007669"/>
    <property type="project" value="UniProtKB-EC"/>
</dbReference>
<dbReference type="InterPro" id="IPR036318">
    <property type="entry name" value="FAD-bd_PCMH-like_sf"/>
</dbReference>
<evidence type="ECO:0000313" key="8">
    <source>
        <dbReference type="EMBL" id="OCL01607.1"/>
    </source>
</evidence>
<dbReference type="InterPro" id="IPR006094">
    <property type="entry name" value="Oxid_FAD_bind_N"/>
</dbReference>
<keyword evidence="4" id="KW-1133">Transmembrane helix</keyword>
<dbReference type="PANTHER" id="PTHR10801">
    <property type="entry name" value="24-DEHYDROCHOLESTEROL REDUCTASE"/>
    <property type="match status" value="1"/>
</dbReference>
<gene>
    <name evidence="8" type="ORF">AOQ84DRAFT_427181</name>
</gene>
<dbReference type="InterPro" id="IPR040165">
    <property type="entry name" value="Diminuto-like"/>
</dbReference>
<evidence type="ECO:0000313" key="9">
    <source>
        <dbReference type="Proteomes" id="UP000250140"/>
    </source>
</evidence>
<dbReference type="EMBL" id="KV751102">
    <property type="protein sequence ID" value="OCL01607.1"/>
    <property type="molecule type" value="Genomic_DNA"/>
</dbReference>
<dbReference type="PANTHER" id="PTHR10801:SF0">
    <property type="entry name" value="DELTA(24)-STEROL REDUCTASE"/>
    <property type="match status" value="1"/>
</dbReference>
<dbReference type="AlphaFoldDB" id="A0A8E2JLL5"/>
<organism evidence="8 9">
    <name type="scientific">Glonium stellatum</name>
    <dbReference type="NCBI Taxonomy" id="574774"/>
    <lineage>
        <taxon>Eukaryota</taxon>
        <taxon>Fungi</taxon>
        <taxon>Dikarya</taxon>
        <taxon>Ascomycota</taxon>
        <taxon>Pezizomycotina</taxon>
        <taxon>Dothideomycetes</taxon>
        <taxon>Pleosporomycetidae</taxon>
        <taxon>Gloniales</taxon>
        <taxon>Gloniaceae</taxon>
        <taxon>Glonium</taxon>
    </lineage>
</organism>
<dbReference type="GO" id="GO:0000246">
    <property type="term" value="F:Delta24(24-1) sterol reductase activity"/>
    <property type="evidence" value="ECO:0007669"/>
    <property type="project" value="TreeGrafter"/>
</dbReference>
<dbReference type="GO" id="GO:0005737">
    <property type="term" value="C:cytoplasm"/>
    <property type="evidence" value="ECO:0007669"/>
    <property type="project" value="TreeGrafter"/>
</dbReference>
<dbReference type="Gene3D" id="3.30.465.10">
    <property type="match status" value="1"/>
</dbReference>
<evidence type="ECO:0000256" key="3">
    <source>
        <dbReference type="ARBA" id="ARBA00022692"/>
    </source>
</evidence>